<dbReference type="EMBL" id="LSBI01000032">
    <property type="protein sequence ID" value="OAQ62551.1"/>
    <property type="molecule type" value="Genomic_DNA"/>
</dbReference>
<dbReference type="Proteomes" id="UP000078340">
    <property type="component" value="Unassembled WGS sequence"/>
</dbReference>
<proteinExistence type="predicted"/>
<evidence type="ECO:0000313" key="1">
    <source>
        <dbReference type="EMBL" id="OAQ62551.1"/>
    </source>
</evidence>
<reference evidence="1 2" key="1">
    <citation type="submission" date="2016-02" db="EMBL/GenBank/DDBJ databases">
        <title>Biosynthesis of antibiotic leucinostatins and their inhibition on Phytophthora in bio-control Purpureocillium lilacinum.</title>
        <authorList>
            <person name="Wang G."/>
            <person name="Liu Z."/>
            <person name="Lin R."/>
            <person name="Li E."/>
            <person name="Mao Z."/>
            <person name="Ling J."/>
            <person name="Yin W."/>
            <person name="Xie B."/>
        </authorList>
    </citation>
    <scope>NUCLEOTIDE SEQUENCE [LARGE SCALE GENOMIC DNA]</scope>
    <source>
        <strain evidence="1">PLFJ-1</strain>
    </source>
</reference>
<organism evidence="1 2">
    <name type="scientific">Purpureocillium lilacinum</name>
    <name type="common">Paecilomyces lilacinus</name>
    <dbReference type="NCBI Taxonomy" id="33203"/>
    <lineage>
        <taxon>Eukaryota</taxon>
        <taxon>Fungi</taxon>
        <taxon>Dikarya</taxon>
        <taxon>Ascomycota</taxon>
        <taxon>Pezizomycotina</taxon>
        <taxon>Sordariomycetes</taxon>
        <taxon>Hypocreomycetidae</taxon>
        <taxon>Hypocreales</taxon>
        <taxon>Ophiocordycipitaceae</taxon>
        <taxon>Purpureocillium</taxon>
    </lineage>
</organism>
<accession>A0A179FB86</accession>
<comment type="caution">
    <text evidence="1">The sequence shown here is derived from an EMBL/GenBank/DDBJ whole genome shotgun (WGS) entry which is preliminary data.</text>
</comment>
<name>A0A179FB86_PURLI</name>
<gene>
    <name evidence="1" type="ORF">VFPFJ_11405</name>
</gene>
<sequence length="96" mass="10703">MPIVEIDYCTHKEHSLAGIPYRDKRRTTGCRLIRSLGIIHQSALRRALLPGRGSLHRPFRVSGIQALPALAASVSNDRLYKAGGHECKARVNPRFC</sequence>
<evidence type="ECO:0000313" key="2">
    <source>
        <dbReference type="Proteomes" id="UP000078340"/>
    </source>
</evidence>
<protein>
    <submittedName>
        <fullName evidence="1">Uncharacterized protein</fullName>
    </submittedName>
</protein>
<dbReference type="AlphaFoldDB" id="A0A179FB86"/>